<organism evidence="1 2">
    <name type="scientific">Rotaria magnacalcarata</name>
    <dbReference type="NCBI Taxonomy" id="392030"/>
    <lineage>
        <taxon>Eukaryota</taxon>
        <taxon>Metazoa</taxon>
        <taxon>Spiralia</taxon>
        <taxon>Gnathifera</taxon>
        <taxon>Rotifera</taxon>
        <taxon>Eurotatoria</taxon>
        <taxon>Bdelloidea</taxon>
        <taxon>Philodinida</taxon>
        <taxon>Philodinidae</taxon>
        <taxon>Rotaria</taxon>
    </lineage>
</organism>
<evidence type="ECO:0008006" key="3">
    <source>
        <dbReference type="Google" id="ProtNLM"/>
    </source>
</evidence>
<dbReference type="SUPFAM" id="SSF56219">
    <property type="entry name" value="DNase I-like"/>
    <property type="match status" value="1"/>
</dbReference>
<dbReference type="InterPro" id="IPR036691">
    <property type="entry name" value="Endo/exonu/phosph_ase_sf"/>
</dbReference>
<name>A0A814N255_9BILA</name>
<evidence type="ECO:0000313" key="1">
    <source>
        <dbReference type="EMBL" id="CAF1086397.1"/>
    </source>
</evidence>
<dbReference type="Proteomes" id="UP000663855">
    <property type="component" value="Unassembled WGS sequence"/>
</dbReference>
<reference evidence="1" key="1">
    <citation type="submission" date="2021-02" db="EMBL/GenBank/DDBJ databases">
        <authorList>
            <person name="Nowell W R."/>
        </authorList>
    </citation>
    <scope>NUCLEOTIDE SEQUENCE</scope>
</reference>
<dbReference type="EMBL" id="CAJNOV010002013">
    <property type="protein sequence ID" value="CAF1086397.1"/>
    <property type="molecule type" value="Genomic_DNA"/>
</dbReference>
<gene>
    <name evidence="1" type="ORF">CJN711_LOCUS6452</name>
</gene>
<protein>
    <recommendedName>
        <fullName evidence="3">Endonuclease/exonuclease/phosphatase domain-containing protein</fullName>
    </recommendedName>
</protein>
<dbReference type="AlphaFoldDB" id="A0A814N255"/>
<comment type="caution">
    <text evidence="1">The sequence shown here is derived from an EMBL/GenBank/DDBJ whole genome shotgun (WGS) entry which is preliminary data.</text>
</comment>
<dbReference type="Gene3D" id="3.60.10.10">
    <property type="entry name" value="Endonuclease/exonuclease/phosphatase"/>
    <property type="match status" value="1"/>
</dbReference>
<accession>A0A814N255</accession>
<sequence>MLNINGDYCHPCVPEEMQIRKFKQAVKICAVNETTPIPQIYGEEATRIDRSTLSIASLLSQREITQANETLSKLCESNKHFQQFIIEKNDRDKKIIKELDSIKSSNSSMETDVLLLKEKYQDVDKSMKAQDVMFKQFLFPMLDDILKVIGEMNVGAGGRTLDADLKSNFERFRTQMSNAIAVKRVDCKIPNICIIDLKVEDELRIIGVYAPDSRSWNWHDLSSFISVNCAIFGDFNVDLEHDDKKAESLLEWADSLNLSPFLPDCPTSLRSDRTIDYAFSNIAKIDIQKFDTNTTSDHYPILSILPMKCKQQVKGKSIHWKVFNLFTEYTFSYWEKSWCNQHLNSAYDEYIKFLHLLTARRTVSFPLNKYRIAIPPYLRCFMSYVRALSFRQCRTKNSELKKQVYYLRKQVKYELKLFISSKLSYTLQMRHISSPISVSFWSRVKRFIKPSSSSLHGFISSSGKIVKDSNKMCDLAANFYEGLFHKSENIVRPHPYVDAPWIDFDNKDDSIPLVSLDELLLTINDIKKKEIY</sequence>
<evidence type="ECO:0000313" key="2">
    <source>
        <dbReference type="Proteomes" id="UP000663855"/>
    </source>
</evidence>
<proteinExistence type="predicted"/>